<proteinExistence type="inferred from homology"/>
<dbReference type="InterPro" id="IPR031330">
    <property type="entry name" value="Gly_Hdrlase_35_cat"/>
</dbReference>
<evidence type="ECO:0000256" key="3">
    <source>
        <dbReference type="ARBA" id="ARBA00023295"/>
    </source>
</evidence>
<keyword evidence="3 4" id="KW-0326">Glycosidase</keyword>
<evidence type="ECO:0000259" key="7">
    <source>
        <dbReference type="Pfam" id="PF21317"/>
    </source>
</evidence>
<dbReference type="EMBL" id="JAMXLY010000026">
    <property type="protein sequence ID" value="MCO6025724.1"/>
    <property type="molecule type" value="Genomic_DNA"/>
</dbReference>
<evidence type="ECO:0000313" key="10">
    <source>
        <dbReference type="Proteomes" id="UP001204015"/>
    </source>
</evidence>
<feature type="domain" description="Glycoside hydrolase 35 catalytic" evidence="6">
    <location>
        <begin position="24"/>
        <end position="349"/>
    </location>
</feature>
<evidence type="ECO:0000256" key="5">
    <source>
        <dbReference type="RuleBase" id="RU003679"/>
    </source>
</evidence>
<name>A0ABT1BXB8_9BACT</name>
<evidence type="ECO:0000256" key="4">
    <source>
        <dbReference type="RuleBase" id="RU000675"/>
    </source>
</evidence>
<dbReference type="InterPro" id="IPR001944">
    <property type="entry name" value="Glycoside_Hdrlase_35"/>
</dbReference>
<protein>
    <recommendedName>
        <fullName evidence="4">Beta-galactosidase</fullName>
        <ecNumber evidence="4">3.2.1.23</ecNumber>
    </recommendedName>
</protein>
<dbReference type="PROSITE" id="PS01182">
    <property type="entry name" value="GLYCOSYL_HYDROL_F35"/>
    <property type="match status" value="1"/>
</dbReference>
<evidence type="ECO:0000256" key="1">
    <source>
        <dbReference type="ARBA" id="ARBA00009809"/>
    </source>
</evidence>
<comment type="similarity">
    <text evidence="1 5">Belongs to the glycosyl hydrolase 35 family.</text>
</comment>
<keyword evidence="2 4" id="KW-0378">Hydrolase</keyword>
<dbReference type="PANTHER" id="PTHR23421">
    <property type="entry name" value="BETA-GALACTOSIDASE RELATED"/>
    <property type="match status" value="1"/>
</dbReference>
<dbReference type="Pfam" id="PF21317">
    <property type="entry name" value="BetaGal_ABD_1"/>
    <property type="match status" value="1"/>
</dbReference>
<organism evidence="9 10">
    <name type="scientific">Segatella cerevisiae</name>
    <dbReference type="NCBI Taxonomy" id="2053716"/>
    <lineage>
        <taxon>Bacteria</taxon>
        <taxon>Pseudomonadati</taxon>
        <taxon>Bacteroidota</taxon>
        <taxon>Bacteroidia</taxon>
        <taxon>Bacteroidales</taxon>
        <taxon>Prevotellaceae</taxon>
        <taxon>Segatella</taxon>
    </lineage>
</organism>
<evidence type="ECO:0000259" key="6">
    <source>
        <dbReference type="Pfam" id="PF01301"/>
    </source>
</evidence>
<comment type="caution">
    <text evidence="9">The sequence shown here is derived from an EMBL/GenBank/DDBJ whole genome shotgun (WGS) entry which is preliminary data.</text>
</comment>
<comment type="catalytic activity">
    <reaction evidence="4">
        <text>Hydrolysis of terminal non-reducing beta-D-galactose residues in beta-D-galactosides.</text>
        <dbReference type="EC" id="3.2.1.23"/>
    </reaction>
</comment>
<dbReference type="Gene3D" id="3.20.20.80">
    <property type="entry name" value="Glycosidases"/>
    <property type="match status" value="1"/>
</dbReference>
<reference evidence="9 10" key="1">
    <citation type="submission" date="2022-06" db="EMBL/GenBank/DDBJ databases">
        <title>A taxonomic note on the genus Prevotella: Description of four novel genera and emended description of the genera Hallella and Xylanibacter.</title>
        <authorList>
            <person name="Hitch T.C.A."/>
        </authorList>
    </citation>
    <scope>NUCLEOTIDE SEQUENCE [LARGE SCALE GENOMIC DNA]</scope>
    <source>
        <strain evidence="9 10">DSM 100619</strain>
    </source>
</reference>
<dbReference type="EC" id="3.2.1.23" evidence="4"/>
<gene>
    <name evidence="9" type="ORF">NG821_07705</name>
</gene>
<dbReference type="SUPFAM" id="SSF49785">
    <property type="entry name" value="Galactose-binding domain-like"/>
    <property type="match status" value="1"/>
</dbReference>
<evidence type="ECO:0000313" key="9">
    <source>
        <dbReference type="EMBL" id="MCO6025724.1"/>
    </source>
</evidence>
<evidence type="ECO:0000256" key="2">
    <source>
        <dbReference type="ARBA" id="ARBA00022801"/>
    </source>
</evidence>
<evidence type="ECO:0000259" key="8">
    <source>
        <dbReference type="Pfam" id="PF21467"/>
    </source>
</evidence>
<dbReference type="SUPFAM" id="SSF51445">
    <property type="entry name" value="(Trans)glycosidases"/>
    <property type="match status" value="1"/>
</dbReference>
<dbReference type="Pfam" id="PF21467">
    <property type="entry name" value="BetaGal_gal-bd"/>
    <property type="match status" value="1"/>
</dbReference>
<feature type="domain" description="Beta-galactosidase galactose-binding" evidence="8">
    <location>
        <begin position="523"/>
        <end position="581"/>
    </location>
</feature>
<dbReference type="InterPro" id="IPR048912">
    <property type="entry name" value="BetaGal1-like_ABD1"/>
</dbReference>
<dbReference type="PRINTS" id="PR00742">
    <property type="entry name" value="GLHYDRLASE35"/>
</dbReference>
<sequence>MLLTSWEMYGSGASRHTFTIENGNFLYDGKAIQIRSGELHYARVPAPYWHQRLKMMKAMGLNTVATYVFWNYQETSPGVWDWTTGNHNLRAFVKVAAEEGMMVILRPGPYSCAEWEYGGYPWWLQKVKGLVIRSYNRPFLDSCRVYINQLASQVKDLQVTHGGPVIMVQAENEFGSYVSQRKDIPLAMHKKYSAAIHQELLDAGFNVPMFTADGSWLFSGGAIEGALPAANGEDNVDNLKKAVNAYHGGEGPYMVSEFYPGWLDHWNEPFQRVSTEKVVNQTRKYLEAGVSFNFYMIHGGTNFGFTSGANYSNDSNIQPDLTSYDYDAPISEAGWATPKYNALRTLMMKYVKHKLPQVPARIPVIAIPRIRLDKTVDVFSLLKDMKAVENEEPLTFEELNQGYGYVVYHRRFPQAVSGMMRVPGIADYGIVYVNGKKAGELNRMTGRDSLEVEIPDDGVLDIFVENMGRINYGARITDNNKGITKPVTIGEDEITGGWKMYKLPMDKVPDMAGYPESYQPGLPVLYHGTFSLEKVGDTFLDMSGWGKGIVFVNGINLGRYWKAGPQQTLYLPGCFLKKGKNQIVVFEQQNDCKKLELSGVQEPILDKLGGL</sequence>
<dbReference type="InterPro" id="IPR048913">
    <property type="entry name" value="BetaGal_gal-bd"/>
</dbReference>
<dbReference type="InterPro" id="IPR026283">
    <property type="entry name" value="B-gal_1-like"/>
</dbReference>
<keyword evidence="10" id="KW-1185">Reference proteome</keyword>
<dbReference type="Pfam" id="PF01301">
    <property type="entry name" value="Glyco_hydro_35"/>
    <property type="match status" value="1"/>
</dbReference>
<dbReference type="Gene3D" id="2.60.120.260">
    <property type="entry name" value="Galactose-binding domain-like"/>
    <property type="match status" value="2"/>
</dbReference>
<accession>A0ABT1BXB8</accession>
<dbReference type="PIRSF" id="PIRSF006336">
    <property type="entry name" value="B-gal"/>
    <property type="match status" value="1"/>
</dbReference>
<dbReference type="InterPro" id="IPR017853">
    <property type="entry name" value="GH"/>
</dbReference>
<feature type="domain" description="Beta-galactosidase 1-like first all-beta" evidence="7">
    <location>
        <begin position="393"/>
        <end position="503"/>
    </location>
</feature>
<dbReference type="InterPro" id="IPR008979">
    <property type="entry name" value="Galactose-bd-like_sf"/>
</dbReference>
<dbReference type="InterPro" id="IPR019801">
    <property type="entry name" value="Glyco_hydro_35_CS"/>
</dbReference>
<dbReference type="Proteomes" id="UP001204015">
    <property type="component" value="Unassembled WGS sequence"/>
</dbReference>